<organism evidence="1 2">
    <name type="scientific">Burkholderia mallei (strain ATCC 23344)</name>
    <dbReference type="NCBI Taxonomy" id="243160"/>
    <lineage>
        <taxon>Bacteria</taxon>
        <taxon>Pseudomonadati</taxon>
        <taxon>Pseudomonadota</taxon>
        <taxon>Betaproteobacteria</taxon>
        <taxon>Burkholderiales</taxon>
        <taxon>Burkholderiaceae</taxon>
        <taxon>Burkholderia</taxon>
        <taxon>pseudomallei group</taxon>
    </lineage>
</organism>
<accession>A0A0H2XD37</accession>
<evidence type="ECO:0000313" key="1">
    <source>
        <dbReference type="EMBL" id="AAY59106.1"/>
    </source>
</evidence>
<dbReference type="KEGG" id="bma:BMAA1061"/>
<evidence type="ECO:0000313" key="2">
    <source>
        <dbReference type="Proteomes" id="UP000006693"/>
    </source>
</evidence>
<dbReference type="EMBL" id="CP000011">
    <property type="protein sequence ID" value="AAY59106.1"/>
    <property type="molecule type" value="Genomic_DNA"/>
</dbReference>
<name>A0A0H2XD37_BURMA</name>
<dbReference type="Proteomes" id="UP000006693">
    <property type="component" value="Chromosome 2"/>
</dbReference>
<gene>
    <name evidence="1" type="ordered locus">BMAA1061</name>
</gene>
<dbReference type="HOGENOM" id="CLU_214770_0_0_4"/>
<dbReference type="AlphaFoldDB" id="A0A0H2XD37"/>
<protein>
    <submittedName>
        <fullName evidence="1">Uncharacterized protein</fullName>
    </submittedName>
</protein>
<dbReference type="PATRIC" id="fig|243160.12.peg.4593"/>
<sequence>MGRCGSISNRFGRMRQMVAETATALFFRIISNRRTFNSMRIDRELIQVKDG</sequence>
<keyword evidence="2" id="KW-1185">Reference proteome</keyword>
<reference evidence="1 2" key="1">
    <citation type="journal article" date="2004" name="Proc. Natl. Acad. Sci. U.S.A.">
        <title>Structural flexibility in the Burkholderia mallei genome.</title>
        <authorList>
            <person name="Nierman W.C."/>
            <person name="DeShazer D."/>
            <person name="Kim H.S."/>
            <person name="Tettelin H."/>
            <person name="Nelson K.E."/>
            <person name="Feldblyum T."/>
            <person name="Ulrich R.L."/>
            <person name="Ronning C.M."/>
            <person name="Brinkac L.M."/>
            <person name="Daugherty S.C."/>
            <person name="Davidsen T.D."/>
            <person name="Deboy R.T."/>
            <person name="Dimitrov G."/>
            <person name="Dodson R.J."/>
            <person name="Durkin A.S."/>
            <person name="Gwinn M.L."/>
            <person name="Haft D.H."/>
            <person name="Khouri H."/>
            <person name="Kolonay J.F."/>
            <person name="Madupu R."/>
            <person name="Mohammoud Y."/>
            <person name="Nelson W.C."/>
            <person name="Radune D."/>
            <person name="Romero C.M."/>
            <person name="Sarria S."/>
            <person name="Selengut J."/>
            <person name="Shamblin C."/>
            <person name="Sullivan S.A."/>
            <person name="White O."/>
            <person name="Yu Y."/>
            <person name="Zafar N."/>
            <person name="Zhou L."/>
            <person name="Fraser C.M."/>
        </authorList>
    </citation>
    <scope>NUCLEOTIDE SEQUENCE [LARGE SCALE GENOMIC DNA]</scope>
    <source>
        <strain evidence="1 2">ATCC 23344</strain>
    </source>
</reference>
<proteinExistence type="predicted"/>